<dbReference type="Proteomes" id="UP000504610">
    <property type="component" value="Chromosome 9"/>
</dbReference>
<comment type="subcellular location">
    <subcellularLocation>
        <location evidence="1">Nucleus</location>
    </subcellularLocation>
</comment>
<keyword evidence="8" id="KW-1185">Reference proteome</keyword>
<dbReference type="OrthoDB" id="1909330at2759"/>
<dbReference type="PANTHER" id="PTHR31391:SF99">
    <property type="entry name" value="B3 DOMAIN-CONTAINING PROTEIN OS06G0194400"/>
    <property type="match status" value="1"/>
</dbReference>
<gene>
    <name evidence="9" type="primary">LOC108825754</name>
</gene>
<accession>A0A6J0L555</accession>
<evidence type="ECO:0000256" key="5">
    <source>
        <dbReference type="ARBA" id="ARBA00023242"/>
    </source>
</evidence>
<feature type="region of interest" description="Disordered" evidence="6">
    <location>
        <begin position="241"/>
        <end position="261"/>
    </location>
</feature>
<proteinExistence type="predicted"/>
<dbReference type="Pfam" id="PF02362">
    <property type="entry name" value="B3"/>
    <property type="match status" value="1"/>
</dbReference>
<feature type="region of interest" description="Disordered" evidence="6">
    <location>
        <begin position="30"/>
        <end position="81"/>
    </location>
</feature>
<evidence type="ECO:0000313" key="8">
    <source>
        <dbReference type="Proteomes" id="UP000504610"/>
    </source>
</evidence>
<evidence type="ECO:0000256" key="2">
    <source>
        <dbReference type="ARBA" id="ARBA00023015"/>
    </source>
</evidence>
<keyword evidence="4" id="KW-0804">Transcription</keyword>
<dbReference type="AlphaFoldDB" id="A0A6J0L555"/>
<keyword evidence="5" id="KW-0539">Nucleus</keyword>
<evidence type="ECO:0000313" key="9">
    <source>
        <dbReference type="RefSeq" id="XP_018454609.1"/>
    </source>
</evidence>
<dbReference type="RefSeq" id="XP_018454609.1">
    <property type="nucleotide sequence ID" value="XM_018599107.2"/>
</dbReference>
<keyword evidence="3" id="KW-0238">DNA-binding</keyword>
<dbReference type="PANTHER" id="PTHR31391">
    <property type="entry name" value="B3 DOMAIN-CONTAINING PROTEIN OS11G0197600-RELATED"/>
    <property type="match status" value="1"/>
</dbReference>
<feature type="domain" description="TF-B3" evidence="7">
    <location>
        <begin position="125"/>
        <end position="216"/>
    </location>
</feature>
<dbReference type="InterPro" id="IPR044837">
    <property type="entry name" value="REM16-like"/>
</dbReference>
<dbReference type="SUPFAM" id="SSF101936">
    <property type="entry name" value="DNA-binding pseudobarrel domain"/>
    <property type="match status" value="1"/>
</dbReference>
<reference evidence="9" key="2">
    <citation type="submission" date="2025-08" db="UniProtKB">
        <authorList>
            <consortium name="RefSeq"/>
        </authorList>
    </citation>
    <scope>IDENTIFICATION</scope>
    <source>
        <tissue evidence="9">Leaf</tissue>
    </source>
</reference>
<sequence>MVESEYEQIRLKRLEENKKRMIELNLNKLSQSLRVVSSPSPKPSPAKPRTPRTPVNSSEVRRSSRAKNPPPSYREFGIEPLEKPRRSYQRRDLLNRVYASDDARVYAIHRAEDLQSSLDPQFPSFIKPMLQSHVTGGFWLGLPRHFCHTHMPQQVEMITLVDENDDESVTKYLADKNGLSGGWRGFAIDHQLVDGDAVVFHLINRTTFKVYIIRVYDDTNNGSDGSNDKALVIKSIKNQAENVSEAPPLSNSGKRKRRGRK</sequence>
<evidence type="ECO:0000259" key="7">
    <source>
        <dbReference type="PROSITE" id="PS50863"/>
    </source>
</evidence>
<dbReference type="KEGG" id="rsz:108825754"/>
<protein>
    <submittedName>
        <fullName evidence="9">B3 domain-containing protein At3g19184</fullName>
    </submittedName>
</protein>
<dbReference type="CDD" id="cd10017">
    <property type="entry name" value="B3_DNA"/>
    <property type="match status" value="1"/>
</dbReference>
<dbReference type="GO" id="GO:0003677">
    <property type="term" value="F:DNA binding"/>
    <property type="evidence" value="ECO:0007669"/>
    <property type="project" value="UniProtKB-KW"/>
</dbReference>
<dbReference type="GeneID" id="108825754"/>
<evidence type="ECO:0000256" key="4">
    <source>
        <dbReference type="ARBA" id="ARBA00023163"/>
    </source>
</evidence>
<dbReference type="GO" id="GO:0005634">
    <property type="term" value="C:nucleus"/>
    <property type="evidence" value="ECO:0007669"/>
    <property type="project" value="UniProtKB-SubCell"/>
</dbReference>
<dbReference type="Gene3D" id="2.40.330.10">
    <property type="entry name" value="DNA-binding pseudobarrel domain"/>
    <property type="match status" value="1"/>
</dbReference>
<keyword evidence="2" id="KW-0805">Transcription regulation</keyword>
<dbReference type="PROSITE" id="PS50863">
    <property type="entry name" value="B3"/>
    <property type="match status" value="1"/>
</dbReference>
<evidence type="ECO:0000256" key="3">
    <source>
        <dbReference type="ARBA" id="ARBA00023125"/>
    </source>
</evidence>
<dbReference type="SMART" id="SM01019">
    <property type="entry name" value="B3"/>
    <property type="match status" value="1"/>
</dbReference>
<organism evidence="8 9">
    <name type="scientific">Raphanus sativus</name>
    <name type="common">Radish</name>
    <name type="synonym">Raphanus raphanistrum var. sativus</name>
    <dbReference type="NCBI Taxonomy" id="3726"/>
    <lineage>
        <taxon>Eukaryota</taxon>
        <taxon>Viridiplantae</taxon>
        <taxon>Streptophyta</taxon>
        <taxon>Embryophyta</taxon>
        <taxon>Tracheophyta</taxon>
        <taxon>Spermatophyta</taxon>
        <taxon>Magnoliopsida</taxon>
        <taxon>eudicotyledons</taxon>
        <taxon>Gunneridae</taxon>
        <taxon>Pentapetalae</taxon>
        <taxon>rosids</taxon>
        <taxon>malvids</taxon>
        <taxon>Brassicales</taxon>
        <taxon>Brassicaceae</taxon>
        <taxon>Brassiceae</taxon>
        <taxon>Raphanus</taxon>
    </lineage>
</organism>
<evidence type="ECO:0000256" key="6">
    <source>
        <dbReference type="SAM" id="MobiDB-lite"/>
    </source>
</evidence>
<name>A0A6J0L555_RAPSA</name>
<evidence type="ECO:0000256" key="1">
    <source>
        <dbReference type="ARBA" id="ARBA00004123"/>
    </source>
</evidence>
<dbReference type="InterPro" id="IPR015300">
    <property type="entry name" value="DNA-bd_pseudobarrel_sf"/>
</dbReference>
<reference evidence="8" key="1">
    <citation type="journal article" date="2019" name="Database">
        <title>The radish genome database (RadishGD): an integrated information resource for radish genomics.</title>
        <authorList>
            <person name="Yu H.J."/>
            <person name="Baek S."/>
            <person name="Lee Y.J."/>
            <person name="Cho A."/>
            <person name="Mun J.H."/>
        </authorList>
    </citation>
    <scope>NUCLEOTIDE SEQUENCE [LARGE SCALE GENOMIC DNA]</scope>
    <source>
        <strain evidence="8">cv. WK10039</strain>
    </source>
</reference>
<dbReference type="InterPro" id="IPR003340">
    <property type="entry name" value="B3_DNA-bd"/>
</dbReference>